<sequence length="1566" mass="179942">MQIDVLVLVPLVAILGAVYYYITKGNKYFHDKPIPSMAAEPLFGSTRRLMMKKTSFHEFIVSIYNKYPLVKVFGMLDTMTPVFVVRDPELIKRIGVKDFDHFANHRPAFGNSDDTHSKALFSKTLVALNDQRWRDMRATLSPAFTGSKMRQMFDLIVECSTNMVQYYKSEIRSNGGVPREYEMKDVFTRFANDVIATCAFGIKVDSMKNAENDFYTNGKKMMAFNRPTVMFRMIGFRVVPKLMRWLDMDLFDREQNDFFTEIIRDTVRTREAQGIIRPDMVNLLMQARKGALKHQKAVEEREEVKGFAAVEESEVGQTQVSKGMQMTEMEMVAQCLIFFLAGFDTVSTCLTFLTHELTINRDVQDKLYEEILETSKSLNGGQLTYDAVQGMRYMDMVVSEALRMWAPAPATDRLCIRDYVVDDGDRLKFTIDKGTVVFIPIAGLHHDPEYYPNPNKFDPERFNEENREKINPGAYLPFGIGPRNCIGSRFALMEVKAIIYYMLLEFSFERTPNTQVPLQLGKGFAGMRTEKGIDLMVFVSLVAILGTIYYYITKGDKYFHDKPIPSMAAEPFFGSTRQLMMKKISFHEFVISIYNKYPLVKVFGMIDTMTPMFVVRDPELIKRIGVKDFDHFVNHRTFGDGDTTSLFGKTLVALNDQRWRDMRATLSPAFTGSKMRQMFDLIVECSTNMVQYYKSEFSNNGCVPQEHEMKDVFTRFANDVIATCAFGIKVDSLKNAENDFYMNGKKMMEFNRPSVILRMIGFQVIPKVMRWLDLDLFDREHKDFFTEIIRDTVRTREAQGIARPDMVNLLMQARKGVLKHQKAVEEREELKGFATVEESEVGQTQVSKGMQMTEMEMVAQCMIFFLAGFDTVSTCLTFLTHELTVNRDVQDKLYEEIVETSKSLNGGQLTYDAVQGMRYMDMVVSEALRMWPPSSNTDRLCVRDYVVDDGDRLKFTIDKGTVAIIYYMLLEFSFERTPNTQVPLQLSKGFAGVHSEKGVFVEFRPRKYFGIKRTDGKLYSSIKFKMGIDVMVLVPLVAILGIIYYYITKGNKYFHDKPIPSMAAEPLFGSTRRLLMKQTSFHDFIVSIYNKYPLVKVFGMVDTMTPVFVVRDPELIKRIGVKDFDHFVNHRPAFGDSEDPHSTAIFGKTLIGLNDQRWRDMRATLSPAFTGSKMRQMFDLIVECSTNMVQYYKNELKSNGGVPREHEMKDVFTRFANDVIATCAFGIKVDSLTYAENDFYINGKKMMAFNRPSVMLRMIGFRVVPKLMSWLNLDLFDGDQKDFFTEIIRDTVRTRDAQGIVRGDMINLLIQARKGALKHQKESVEREDIKGFATVEESEVGHAQISKGMQMTELEMVAQCFIFFLAGFDTVSTCLTFLVHELTVNRDVQDKLYEEILQTSNSLGGGQLTYDAVQGMRYMDMVLSESLRMWAPGPALDRLCVRDYVVDDGDRLKFTIDKGTVVFIPVAGLHHDPQYYPNPGKFDPERFNEENREKIVPNTYLPFGIGPRNCIGSRFALMEVKAIIYYMLLEFSFERTPNTQVPLRLGNGFPGMRAEKGVFVEFRPRK</sequence>
<accession>A0A182MYK2</accession>
<dbReference type="PANTHER" id="PTHR24292">
    <property type="entry name" value="CYTOCHROME P450"/>
    <property type="match status" value="1"/>
</dbReference>
<evidence type="ECO:0000313" key="16">
    <source>
        <dbReference type="EnsemblMetazoa" id="ADIR000457-PA"/>
    </source>
</evidence>
<dbReference type="GO" id="GO:0016705">
    <property type="term" value="F:oxidoreductase activity, acting on paired donors, with incorporation or reduction of molecular oxygen"/>
    <property type="evidence" value="ECO:0007669"/>
    <property type="project" value="InterPro"/>
</dbReference>
<keyword evidence="9" id="KW-0492">Microsome</keyword>
<dbReference type="GO" id="GO:0005789">
    <property type="term" value="C:endoplasmic reticulum membrane"/>
    <property type="evidence" value="ECO:0007669"/>
    <property type="project" value="UniProtKB-SubCell"/>
</dbReference>
<dbReference type="PANTHER" id="PTHR24292:SF54">
    <property type="entry name" value="CYP9F3-RELATED"/>
    <property type="match status" value="1"/>
</dbReference>
<dbReference type="Pfam" id="PF00067">
    <property type="entry name" value="p450"/>
    <property type="match status" value="3"/>
</dbReference>
<reference evidence="16" key="2">
    <citation type="submission" date="2020-05" db="UniProtKB">
        <authorList>
            <consortium name="EnsemblMetazoa"/>
        </authorList>
    </citation>
    <scope>IDENTIFICATION</scope>
    <source>
        <strain evidence="16">WRAIR2</strain>
    </source>
</reference>
<dbReference type="Proteomes" id="UP000075884">
    <property type="component" value="Unassembled WGS sequence"/>
</dbReference>
<reference evidence="17" key="1">
    <citation type="submission" date="2013-03" db="EMBL/GenBank/DDBJ databases">
        <title>The Genome Sequence of Anopheles dirus WRAIR2.</title>
        <authorList>
            <consortium name="The Broad Institute Genomics Platform"/>
            <person name="Neafsey D.E."/>
            <person name="Walton C."/>
            <person name="Walker B."/>
            <person name="Young S.K."/>
            <person name="Zeng Q."/>
            <person name="Gargeya S."/>
            <person name="Fitzgerald M."/>
            <person name="Haas B."/>
            <person name="Abouelleil A."/>
            <person name="Allen A.W."/>
            <person name="Alvarado L."/>
            <person name="Arachchi H.M."/>
            <person name="Berlin A.M."/>
            <person name="Chapman S.B."/>
            <person name="Gainer-Dewar J."/>
            <person name="Goldberg J."/>
            <person name="Griggs A."/>
            <person name="Gujja S."/>
            <person name="Hansen M."/>
            <person name="Howarth C."/>
            <person name="Imamovic A."/>
            <person name="Ireland A."/>
            <person name="Larimer J."/>
            <person name="McCowan C."/>
            <person name="Murphy C."/>
            <person name="Pearson M."/>
            <person name="Poon T.W."/>
            <person name="Priest M."/>
            <person name="Roberts A."/>
            <person name="Saif S."/>
            <person name="Shea T."/>
            <person name="Sisk P."/>
            <person name="Sykes S."/>
            <person name="Wortman J."/>
            <person name="Nusbaum C."/>
            <person name="Birren B."/>
        </authorList>
    </citation>
    <scope>NUCLEOTIDE SEQUENCE [LARGE SCALE GENOMIC DNA]</scope>
    <source>
        <strain evidence="17">WRAIR2</strain>
    </source>
</reference>
<dbReference type="FunFam" id="1.10.630.10:FF:000042">
    <property type="entry name" value="Cytochrome P450"/>
    <property type="match status" value="2"/>
</dbReference>
<dbReference type="InterPro" id="IPR036396">
    <property type="entry name" value="Cyt_P450_sf"/>
</dbReference>
<evidence type="ECO:0000256" key="11">
    <source>
        <dbReference type="ARBA" id="ARBA00023004"/>
    </source>
</evidence>
<proteinExistence type="inferred from homology"/>
<evidence type="ECO:0000256" key="6">
    <source>
        <dbReference type="ARBA" id="ARBA00022617"/>
    </source>
</evidence>
<keyword evidence="13 15" id="KW-0472">Membrane</keyword>
<dbReference type="PROSITE" id="PS00086">
    <property type="entry name" value="CYTOCHROME_P450"/>
    <property type="match status" value="2"/>
</dbReference>
<dbReference type="InterPro" id="IPR017972">
    <property type="entry name" value="Cyt_P450_CS"/>
</dbReference>
<dbReference type="GO" id="GO:0004497">
    <property type="term" value="F:monooxygenase activity"/>
    <property type="evidence" value="ECO:0007669"/>
    <property type="project" value="UniProtKB-KW"/>
</dbReference>
<dbReference type="InterPro" id="IPR001128">
    <property type="entry name" value="Cyt_P450"/>
</dbReference>
<dbReference type="InterPro" id="IPR002403">
    <property type="entry name" value="Cyt_P450_E_grp-IV"/>
</dbReference>
<evidence type="ECO:0000256" key="13">
    <source>
        <dbReference type="ARBA" id="ARBA00023136"/>
    </source>
</evidence>
<comment type="function">
    <text evidence="2">May be involved in the metabolism of insect hormones and in the breakdown of synthetic insecticides.</text>
</comment>
<evidence type="ECO:0000313" key="17">
    <source>
        <dbReference type="Proteomes" id="UP000075884"/>
    </source>
</evidence>
<dbReference type="Gene3D" id="1.10.630.10">
    <property type="entry name" value="Cytochrome P450"/>
    <property type="match status" value="3"/>
</dbReference>
<evidence type="ECO:0000256" key="7">
    <source>
        <dbReference type="ARBA" id="ARBA00022723"/>
    </source>
</evidence>
<evidence type="ECO:0000256" key="4">
    <source>
        <dbReference type="ARBA" id="ARBA00004406"/>
    </source>
</evidence>
<dbReference type="PRINTS" id="PR00385">
    <property type="entry name" value="P450"/>
</dbReference>
<dbReference type="CDD" id="cd11056">
    <property type="entry name" value="CYP6-like"/>
    <property type="match status" value="3"/>
</dbReference>
<dbReference type="GO" id="GO:0020037">
    <property type="term" value="F:heme binding"/>
    <property type="evidence" value="ECO:0007669"/>
    <property type="project" value="InterPro"/>
</dbReference>
<dbReference type="VEuPathDB" id="VectorBase:ADIR000457"/>
<evidence type="ECO:0000256" key="12">
    <source>
        <dbReference type="ARBA" id="ARBA00023033"/>
    </source>
</evidence>
<evidence type="ECO:0008006" key="18">
    <source>
        <dbReference type="Google" id="ProtNLM"/>
    </source>
</evidence>
<keyword evidence="15" id="KW-0812">Transmembrane</keyword>
<keyword evidence="10" id="KW-0560">Oxidoreductase</keyword>
<evidence type="ECO:0000256" key="9">
    <source>
        <dbReference type="ARBA" id="ARBA00022848"/>
    </source>
</evidence>
<dbReference type="EnsemblMetazoa" id="ADIR000457-RA">
    <property type="protein sequence ID" value="ADIR000457-PA"/>
    <property type="gene ID" value="ADIR000457"/>
</dbReference>
<feature type="transmembrane region" description="Helical" evidence="15">
    <location>
        <begin position="6"/>
        <end position="22"/>
    </location>
</feature>
<keyword evidence="11 14" id="KW-0408">Iron</keyword>
<evidence type="ECO:0000256" key="14">
    <source>
        <dbReference type="PIRSR" id="PIRSR602403-1"/>
    </source>
</evidence>
<dbReference type="STRING" id="7168.A0A182MYK2"/>
<evidence type="ECO:0000256" key="1">
    <source>
        <dbReference type="ARBA" id="ARBA00001971"/>
    </source>
</evidence>
<evidence type="ECO:0000256" key="3">
    <source>
        <dbReference type="ARBA" id="ARBA00004174"/>
    </source>
</evidence>
<dbReference type="SUPFAM" id="SSF48264">
    <property type="entry name" value="Cytochrome P450"/>
    <property type="match status" value="3"/>
</dbReference>
<name>A0A182MYK2_9DIPT</name>
<comment type="subcellular location">
    <subcellularLocation>
        <location evidence="4">Endoplasmic reticulum membrane</location>
        <topology evidence="4">Peripheral membrane protein</topology>
    </subcellularLocation>
    <subcellularLocation>
        <location evidence="3">Microsome membrane</location>
        <topology evidence="3">Peripheral membrane protein</topology>
    </subcellularLocation>
</comment>
<feature type="transmembrane region" description="Helical" evidence="15">
    <location>
        <begin position="535"/>
        <end position="552"/>
    </location>
</feature>
<feature type="binding site" description="axial binding residue" evidence="14">
    <location>
        <position position="485"/>
    </location>
    <ligand>
        <name>heme</name>
        <dbReference type="ChEBI" id="CHEBI:30413"/>
    </ligand>
    <ligandPart>
        <name>Fe</name>
        <dbReference type="ChEBI" id="CHEBI:18248"/>
    </ligandPart>
</feature>
<keyword evidence="15" id="KW-1133">Transmembrane helix</keyword>
<evidence type="ECO:0000256" key="10">
    <source>
        <dbReference type="ARBA" id="ARBA00023002"/>
    </source>
</evidence>
<dbReference type="InterPro" id="IPR050476">
    <property type="entry name" value="Insect_CytP450_Detox"/>
</dbReference>
<dbReference type="PRINTS" id="PR00465">
    <property type="entry name" value="EP450IV"/>
</dbReference>
<feature type="transmembrane region" description="Helical" evidence="15">
    <location>
        <begin position="1026"/>
        <end position="1047"/>
    </location>
</feature>
<evidence type="ECO:0000256" key="8">
    <source>
        <dbReference type="ARBA" id="ARBA00022824"/>
    </source>
</evidence>
<comment type="similarity">
    <text evidence="5">Belongs to the cytochrome P450 family.</text>
</comment>
<dbReference type="GO" id="GO:0005506">
    <property type="term" value="F:iron ion binding"/>
    <property type="evidence" value="ECO:0007669"/>
    <property type="project" value="InterPro"/>
</dbReference>
<evidence type="ECO:0000256" key="2">
    <source>
        <dbReference type="ARBA" id="ARBA00003690"/>
    </source>
</evidence>
<evidence type="ECO:0000256" key="5">
    <source>
        <dbReference type="ARBA" id="ARBA00010617"/>
    </source>
</evidence>
<keyword evidence="7 14" id="KW-0479">Metal-binding</keyword>
<evidence type="ECO:0000256" key="15">
    <source>
        <dbReference type="SAM" id="Phobius"/>
    </source>
</evidence>
<comment type="cofactor">
    <cofactor evidence="1 14">
        <name>heme</name>
        <dbReference type="ChEBI" id="CHEBI:30413"/>
    </cofactor>
</comment>
<organism evidence="16 17">
    <name type="scientific">Anopheles dirus</name>
    <dbReference type="NCBI Taxonomy" id="7168"/>
    <lineage>
        <taxon>Eukaryota</taxon>
        <taxon>Metazoa</taxon>
        <taxon>Ecdysozoa</taxon>
        <taxon>Arthropoda</taxon>
        <taxon>Hexapoda</taxon>
        <taxon>Insecta</taxon>
        <taxon>Pterygota</taxon>
        <taxon>Neoptera</taxon>
        <taxon>Endopterygota</taxon>
        <taxon>Diptera</taxon>
        <taxon>Nematocera</taxon>
        <taxon>Culicoidea</taxon>
        <taxon>Culicidae</taxon>
        <taxon>Anophelinae</taxon>
        <taxon>Anopheles</taxon>
    </lineage>
</organism>
<keyword evidence="8" id="KW-0256">Endoplasmic reticulum</keyword>
<keyword evidence="6 14" id="KW-0349">Heme</keyword>
<protein>
    <recommendedName>
        <fullName evidence="18">Cytochrome P450</fullName>
    </recommendedName>
</protein>
<keyword evidence="12" id="KW-0503">Monooxygenase</keyword>
<keyword evidence="17" id="KW-1185">Reference proteome</keyword>